<dbReference type="PANTHER" id="PTHR44115">
    <property type="entry name" value="PROTEIN CBG09704"/>
    <property type="match status" value="1"/>
</dbReference>
<dbReference type="PROSITE" id="PS00061">
    <property type="entry name" value="ADH_SHORT"/>
    <property type="match status" value="1"/>
</dbReference>
<dbReference type="Pfam" id="PF13561">
    <property type="entry name" value="adh_short_C2"/>
    <property type="match status" value="1"/>
</dbReference>
<organism evidence="2 3">
    <name type="scientific">Strongylus vulgaris</name>
    <name type="common">Blood worm</name>
    <dbReference type="NCBI Taxonomy" id="40348"/>
    <lineage>
        <taxon>Eukaryota</taxon>
        <taxon>Metazoa</taxon>
        <taxon>Ecdysozoa</taxon>
        <taxon>Nematoda</taxon>
        <taxon>Chromadorea</taxon>
        <taxon>Rhabditida</taxon>
        <taxon>Rhabditina</taxon>
        <taxon>Rhabditomorpha</taxon>
        <taxon>Strongyloidea</taxon>
        <taxon>Strongylidae</taxon>
        <taxon>Strongylus</taxon>
    </lineage>
</organism>
<protein>
    <submittedName>
        <fullName evidence="2">Uncharacterized protein</fullName>
    </submittedName>
</protein>
<dbReference type="AlphaFoldDB" id="A0A3P7K8A1"/>
<keyword evidence="1" id="KW-0560">Oxidoreductase</keyword>
<evidence type="ECO:0000313" key="2">
    <source>
        <dbReference type="EMBL" id="VDM84607.1"/>
    </source>
</evidence>
<keyword evidence="3" id="KW-1185">Reference proteome</keyword>
<dbReference type="PANTHER" id="PTHR44115:SF4">
    <property type="entry name" value="OXIDOREDUCTASE"/>
    <property type="match status" value="1"/>
</dbReference>
<dbReference type="Proteomes" id="UP000270094">
    <property type="component" value="Unassembled WGS sequence"/>
</dbReference>
<dbReference type="InterPro" id="IPR020904">
    <property type="entry name" value="Sc_DH/Rdtase_CS"/>
</dbReference>
<proteinExistence type="predicted"/>
<name>A0A3P7K8A1_STRVU</name>
<reference evidence="2 3" key="1">
    <citation type="submission" date="2018-11" db="EMBL/GenBank/DDBJ databases">
        <authorList>
            <consortium name="Pathogen Informatics"/>
        </authorList>
    </citation>
    <scope>NUCLEOTIDE SEQUENCE [LARGE SCALE GENOMIC DNA]</scope>
</reference>
<dbReference type="OrthoDB" id="47007at2759"/>
<dbReference type="PRINTS" id="PR00081">
    <property type="entry name" value="GDHRDH"/>
</dbReference>
<evidence type="ECO:0000313" key="3">
    <source>
        <dbReference type="Proteomes" id="UP000270094"/>
    </source>
</evidence>
<feature type="non-terminal residue" evidence="2">
    <location>
        <position position="130"/>
    </location>
</feature>
<dbReference type="GO" id="GO:0016491">
    <property type="term" value="F:oxidoreductase activity"/>
    <property type="evidence" value="ECO:0007669"/>
    <property type="project" value="UniProtKB-KW"/>
</dbReference>
<dbReference type="InterPro" id="IPR002347">
    <property type="entry name" value="SDR_fam"/>
</dbReference>
<gene>
    <name evidence="2" type="ORF">SVUK_LOCUS19605</name>
</gene>
<sequence>MGVGASTNLLEKIMKLNVYSVVDLIQLARPYLVKAKGVAYYAMSKAALDQMMRALAIDLIGEGVRVNGVSPGVVSTKFAENMTLSKDIAKQFYENFASKPGSLPCGKVAQASDIANVIAFLADRSQSSYI</sequence>
<accession>A0A3P7K8A1</accession>
<dbReference type="SUPFAM" id="SSF51735">
    <property type="entry name" value="NAD(P)-binding Rossmann-fold domains"/>
    <property type="match status" value="1"/>
</dbReference>
<dbReference type="Gene3D" id="3.40.50.720">
    <property type="entry name" value="NAD(P)-binding Rossmann-like Domain"/>
    <property type="match status" value="1"/>
</dbReference>
<dbReference type="InterPro" id="IPR036291">
    <property type="entry name" value="NAD(P)-bd_dom_sf"/>
</dbReference>
<evidence type="ECO:0000256" key="1">
    <source>
        <dbReference type="ARBA" id="ARBA00023002"/>
    </source>
</evidence>
<dbReference type="EMBL" id="UYYB01131449">
    <property type="protein sequence ID" value="VDM84607.1"/>
    <property type="molecule type" value="Genomic_DNA"/>
</dbReference>